<comment type="pathway">
    <text evidence="1 10">Amino-acid biosynthesis; L-serine biosynthesis; L-serine from 3-phospho-D-glycerate: step 1/3.</text>
</comment>
<dbReference type="InterPro" id="IPR029009">
    <property type="entry name" value="ASB_dom_sf"/>
</dbReference>
<dbReference type="Pfam" id="PF00389">
    <property type="entry name" value="2-Hacid_dh"/>
    <property type="match status" value="1"/>
</dbReference>
<dbReference type="SUPFAM" id="SSF52283">
    <property type="entry name" value="Formate/glycerate dehydrogenase catalytic domain-like"/>
    <property type="match status" value="1"/>
</dbReference>
<dbReference type="GO" id="GO:0051287">
    <property type="term" value="F:NAD binding"/>
    <property type="evidence" value="ECO:0007669"/>
    <property type="project" value="UniProtKB-UniRule"/>
</dbReference>
<dbReference type="FunFam" id="3.30.70.260:FF:000008">
    <property type="entry name" value="D-3-phosphoglycerate dehydrogenase, chloroplastic"/>
    <property type="match status" value="1"/>
</dbReference>
<feature type="domain" description="ACT" evidence="11">
    <location>
        <begin position="452"/>
        <end position="524"/>
    </location>
</feature>
<gene>
    <name evidence="13" type="primary">serA</name>
    <name evidence="12" type="ORF">ASJ82_01815</name>
    <name evidence="13" type="ORF">MSCUN_05490</name>
</gene>
<dbReference type="InterPro" id="IPR006139">
    <property type="entry name" value="D-isomer_2_OHA_DH_cat_dom"/>
</dbReference>
<evidence type="ECO:0000256" key="9">
    <source>
        <dbReference type="ARBA" id="ARBA00048731"/>
    </source>
</evidence>
<keyword evidence="7 10" id="KW-0520">NAD</keyword>
<dbReference type="InterPro" id="IPR036291">
    <property type="entry name" value="NAD(P)-bd_dom_sf"/>
</dbReference>
<dbReference type="Pfam" id="PF02826">
    <property type="entry name" value="2-Hacid_dh_C"/>
    <property type="match status" value="1"/>
</dbReference>
<dbReference type="InterPro" id="IPR029753">
    <property type="entry name" value="D-isomer_DH_CS"/>
</dbReference>
<dbReference type="PANTHER" id="PTHR42789:SF1">
    <property type="entry name" value="D-ISOMER SPECIFIC 2-HYDROXYACID DEHYDROGENASE FAMILY PROTEIN (AFU_ORTHOLOGUE AFUA_6G10090)"/>
    <property type="match status" value="1"/>
</dbReference>
<evidence type="ECO:0000313" key="15">
    <source>
        <dbReference type="Proteomes" id="UP000246004"/>
    </source>
</evidence>
<evidence type="ECO:0000256" key="3">
    <source>
        <dbReference type="ARBA" id="ARBA00013143"/>
    </source>
</evidence>
<evidence type="ECO:0000313" key="13">
    <source>
        <dbReference type="EMBL" id="PWL08570.1"/>
    </source>
</evidence>
<evidence type="ECO:0000256" key="6">
    <source>
        <dbReference type="ARBA" id="ARBA00023002"/>
    </source>
</evidence>
<dbReference type="PROSITE" id="PS00671">
    <property type="entry name" value="D_2_HYDROXYACID_DH_3"/>
    <property type="match status" value="1"/>
</dbReference>
<dbReference type="Gene3D" id="3.40.50.720">
    <property type="entry name" value="NAD(P)-binding Rossmann-like Domain"/>
    <property type="match status" value="2"/>
</dbReference>
<reference evidence="13 15" key="1">
    <citation type="submission" date="2016-04" db="EMBL/GenBank/DDBJ databases">
        <title>Genome sequence of Methanosphaera cuniculi DSM 4103.</title>
        <authorList>
            <person name="Poehlein A."/>
            <person name="Seedorf H."/>
            <person name="Daniel R."/>
        </authorList>
    </citation>
    <scope>NUCLEOTIDE SEQUENCE [LARGE SCALE GENOMIC DNA]</scope>
    <source>
        <strain evidence="13 15">DSM 4103</strain>
    </source>
</reference>
<dbReference type="OrthoDB" id="7437at2157"/>
<dbReference type="RefSeq" id="WP_095608916.1">
    <property type="nucleotide sequence ID" value="NZ_LMVN01000023.1"/>
</dbReference>
<evidence type="ECO:0000256" key="2">
    <source>
        <dbReference type="ARBA" id="ARBA00005854"/>
    </source>
</evidence>
<dbReference type="EMBL" id="LWMS01000012">
    <property type="protein sequence ID" value="PWL08570.1"/>
    <property type="molecule type" value="Genomic_DNA"/>
</dbReference>
<dbReference type="Proteomes" id="UP000246004">
    <property type="component" value="Unassembled WGS sequence"/>
</dbReference>
<dbReference type="InterPro" id="IPR045865">
    <property type="entry name" value="ACT-like_dom_sf"/>
</dbReference>
<dbReference type="GO" id="GO:0006564">
    <property type="term" value="P:L-serine biosynthetic process"/>
    <property type="evidence" value="ECO:0007669"/>
    <property type="project" value="UniProtKB-UniRule"/>
</dbReference>
<keyword evidence="14" id="KW-1185">Reference proteome</keyword>
<comment type="caution">
    <text evidence="12">The sequence shown here is derived from an EMBL/GenBank/DDBJ whole genome shotgun (WGS) entry which is preliminary data.</text>
</comment>
<dbReference type="FunFam" id="3.40.50.720:FF:000021">
    <property type="entry name" value="D-3-phosphoglycerate dehydrogenase"/>
    <property type="match status" value="1"/>
</dbReference>
<dbReference type="SUPFAM" id="SSF51735">
    <property type="entry name" value="NAD(P)-binding Rossmann-fold domains"/>
    <property type="match status" value="1"/>
</dbReference>
<evidence type="ECO:0000256" key="8">
    <source>
        <dbReference type="ARBA" id="ARBA00023299"/>
    </source>
</evidence>
<dbReference type="SUPFAM" id="SSF143548">
    <property type="entry name" value="Serine metabolism enzymes domain"/>
    <property type="match status" value="1"/>
</dbReference>
<keyword evidence="5 10" id="KW-0028">Amino-acid biosynthesis</keyword>
<dbReference type="PANTHER" id="PTHR42789">
    <property type="entry name" value="D-ISOMER SPECIFIC 2-HYDROXYACID DEHYDROGENASE FAMILY PROTEIN (AFU_ORTHOLOGUE AFUA_6G10090)"/>
    <property type="match status" value="1"/>
</dbReference>
<dbReference type="InterPro" id="IPR006140">
    <property type="entry name" value="D-isomer_DH_NAD-bd"/>
</dbReference>
<dbReference type="InterPro" id="IPR050857">
    <property type="entry name" value="D-2-hydroxyacid_DH"/>
</dbReference>
<organism evidence="12 14">
    <name type="scientific">Methanosphaera cuniculi</name>
    <dbReference type="NCBI Taxonomy" id="1077256"/>
    <lineage>
        <taxon>Archaea</taxon>
        <taxon>Methanobacteriati</taxon>
        <taxon>Methanobacteriota</taxon>
        <taxon>Methanomada group</taxon>
        <taxon>Methanobacteria</taxon>
        <taxon>Methanobacteriales</taxon>
        <taxon>Methanobacteriaceae</taxon>
        <taxon>Methanosphaera</taxon>
    </lineage>
</organism>
<dbReference type="CDD" id="cd12173">
    <property type="entry name" value="PGDH_4"/>
    <property type="match status" value="1"/>
</dbReference>
<proteinExistence type="inferred from homology"/>
<name>A0A2A2HCN1_9EURY</name>
<evidence type="ECO:0000256" key="1">
    <source>
        <dbReference type="ARBA" id="ARBA00005216"/>
    </source>
</evidence>
<dbReference type="InterPro" id="IPR002912">
    <property type="entry name" value="ACT_dom"/>
</dbReference>
<dbReference type="Pfam" id="PF01842">
    <property type="entry name" value="ACT"/>
    <property type="match status" value="1"/>
</dbReference>
<evidence type="ECO:0000313" key="12">
    <source>
        <dbReference type="EMBL" id="PAV06993.1"/>
    </source>
</evidence>
<dbReference type="Gene3D" id="3.30.70.260">
    <property type="match status" value="1"/>
</dbReference>
<dbReference type="InterPro" id="IPR045626">
    <property type="entry name" value="PGDH_ASB_dom"/>
</dbReference>
<dbReference type="SUPFAM" id="SSF55021">
    <property type="entry name" value="ACT-like"/>
    <property type="match status" value="1"/>
</dbReference>
<dbReference type="InterPro" id="IPR006236">
    <property type="entry name" value="PGDH"/>
</dbReference>
<dbReference type="GO" id="GO:0004617">
    <property type="term" value="F:phosphoglycerate dehydrogenase activity"/>
    <property type="evidence" value="ECO:0007669"/>
    <property type="project" value="UniProtKB-UniRule"/>
</dbReference>
<sequence>MQKVLVADKINDQGVEVLEGSAEVVFDPTITPEELLETIDQYTGIIVRSRTKVTRDVIEKAKNLKIIARAGVGVDNIDVQAATDNGILVVNAPQSTSITVAEHAMGLILALSRKIAIADASVKDGKWEKSRFMGMELRNKTLGVIGMGRIGSQVVKRAKAFEMDVIVYDPYITEETADELGVRITTLEDLIENADVMTIHVPLTPETKGLISKEQLNQMKDNAILINCARGGIINEEDLYEVLKERPELKVGLDVYENEPLEDSPLVELDNVVLTPHIAASTKEAQRDAAIIVAKEVKEVLNGNTPSNVLNMPVVDSETFQKLKPYFKLTEKLGQILVQTTSPNVKELKIIYSGKISGRAKEPLTRELLKEFLNPILNEPVNSVNAKSIAKQRGIVITEGEIDKNGKYDATIKIDVITDDDEITIEGTVENDEVCVISIDDYDINLTLEGNMAIIKYIDLPGTIGKIGQILGDYEINIGEMKVGRLSEGGEAVMVVKVDQEIPEEVVEKLEETPDIESVKAIKL</sequence>
<dbReference type="EMBL" id="LMVN01000023">
    <property type="protein sequence ID" value="PAV06993.1"/>
    <property type="molecule type" value="Genomic_DNA"/>
</dbReference>
<dbReference type="CDD" id="cd04902">
    <property type="entry name" value="ACT_3PGDH-xct"/>
    <property type="match status" value="1"/>
</dbReference>
<comment type="similarity">
    <text evidence="2 10">Belongs to the D-isomer specific 2-hydroxyacid dehydrogenase family.</text>
</comment>
<dbReference type="Proteomes" id="UP000217528">
    <property type="component" value="Unassembled WGS sequence"/>
</dbReference>
<dbReference type="Gene3D" id="3.30.1330.90">
    <property type="entry name" value="D-3-phosphoglycerate dehydrogenase, domain 3"/>
    <property type="match status" value="1"/>
</dbReference>
<dbReference type="AlphaFoldDB" id="A0A2A2HCN1"/>
<dbReference type="UniPathway" id="UPA00135">
    <property type="reaction ID" value="UER00196"/>
</dbReference>
<dbReference type="PROSITE" id="PS00065">
    <property type="entry name" value="D_2_HYDROXYACID_DH_1"/>
    <property type="match status" value="1"/>
</dbReference>
<dbReference type="NCBIfam" id="TIGR01327">
    <property type="entry name" value="PGDH"/>
    <property type="match status" value="1"/>
</dbReference>
<evidence type="ECO:0000256" key="10">
    <source>
        <dbReference type="RuleBase" id="RU363003"/>
    </source>
</evidence>
<evidence type="ECO:0000256" key="4">
    <source>
        <dbReference type="ARBA" id="ARBA00021582"/>
    </source>
</evidence>
<dbReference type="InterPro" id="IPR029752">
    <property type="entry name" value="D-isomer_DH_CS1"/>
</dbReference>
<dbReference type="PROSITE" id="PS51671">
    <property type="entry name" value="ACT"/>
    <property type="match status" value="1"/>
</dbReference>
<comment type="catalytic activity">
    <reaction evidence="9 10">
        <text>(2R)-3-phosphoglycerate + NAD(+) = 3-phosphooxypyruvate + NADH + H(+)</text>
        <dbReference type="Rhea" id="RHEA:12641"/>
        <dbReference type="ChEBI" id="CHEBI:15378"/>
        <dbReference type="ChEBI" id="CHEBI:18110"/>
        <dbReference type="ChEBI" id="CHEBI:57540"/>
        <dbReference type="ChEBI" id="CHEBI:57945"/>
        <dbReference type="ChEBI" id="CHEBI:58272"/>
        <dbReference type="EC" id="1.1.1.95"/>
    </reaction>
</comment>
<keyword evidence="8 10" id="KW-0718">Serine biosynthesis</keyword>
<dbReference type="EC" id="1.1.1.95" evidence="3 10"/>
<protein>
    <recommendedName>
        <fullName evidence="4 10">D-3-phosphoglycerate dehydrogenase</fullName>
        <ecNumber evidence="3 10">1.1.1.95</ecNumber>
    </recommendedName>
</protein>
<dbReference type="FunFam" id="3.30.1330.90:FF:000003">
    <property type="entry name" value="D-3-phosphoglycerate dehydrogenase"/>
    <property type="match status" value="1"/>
</dbReference>
<reference evidence="12 14" key="2">
    <citation type="journal article" date="2017" name="BMC Genomics">
        <title>Genomic analysis of methanogenic archaea reveals a shift towards energy conservation.</title>
        <authorList>
            <person name="Gilmore S.P."/>
            <person name="Henske J.K."/>
            <person name="Sexton J.A."/>
            <person name="Solomon K.V."/>
            <person name="Seppala S."/>
            <person name="Yoo J.I."/>
            <person name="Huyett L.M."/>
            <person name="Pressman A."/>
            <person name="Cogan J.Z."/>
            <person name="Kivenson V."/>
            <person name="Peng X."/>
            <person name="Tan Y."/>
            <person name="Valentine D.L."/>
            <person name="O'Malley M.A."/>
        </authorList>
    </citation>
    <scope>NUCLEOTIDE SEQUENCE [LARGE SCALE GENOMIC DNA]</scope>
    <source>
        <strain evidence="12 14">1R-7</strain>
    </source>
</reference>
<dbReference type="Pfam" id="PF19304">
    <property type="entry name" value="PGDH_inter"/>
    <property type="match status" value="1"/>
</dbReference>
<evidence type="ECO:0000256" key="5">
    <source>
        <dbReference type="ARBA" id="ARBA00022605"/>
    </source>
</evidence>
<keyword evidence="6 10" id="KW-0560">Oxidoreductase</keyword>
<evidence type="ECO:0000259" key="11">
    <source>
        <dbReference type="PROSITE" id="PS51671"/>
    </source>
</evidence>
<evidence type="ECO:0000313" key="14">
    <source>
        <dbReference type="Proteomes" id="UP000217528"/>
    </source>
</evidence>
<evidence type="ECO:0000256" key="7">
    <source>
        <dbReference type="ARBA" id="ARBA00023027"/>
    </source>
</evidence>
<accession>A0A2A2HCN1</accession>